<dbReference type="EMBL" id="FNBH01000004">
    <property type="protein sequence ID" value="SDG38430.1"/>
    <property type="molecule type" value="Genomic_DNA"/>
</dbReference>
<keyword evidence="7" id="KW-0998">Cell outer membrane</keyword>
<reference evidence="11" key="1">
    <citation type="submission" date="2016-10" db="EMBL/GenBank/DDBJ databases">
        <authorList>
            <person name="Varghese N."/>
            <person name="Submissions S."/>
        </authorList>
    </citation>
    <scope>NUCLEOTIDE SEQUENCE [LARGE SCALE GENOMIC DNA]</scope>
    <source>
        <strain evidence="11">DSM 19684</strain>
    </source>
</reference>
<evidence type="ECO:0000313" key="10">
    <source>
        <dbReference type="EMBL" id="SDG38430.1"/>
    </source>
</evidence>
<dbReference type="Gene3D" id="2.40.170.20">
    <property type="entry name" value="TonB-dependent receptor, beta-barrel domain"/>
    <property type="match status" value="1"/>
</dbReference>
<dbReference type="AlphaFoldDB" id="A0A1G7TVB0"/>
<dbReference type="SUPFAM" id="SSF56935">
    <property type="entry name" value="Porins"/>
    <property type="match status" value="1"/>
</dbReference>
<evidence type="ECO:0000256" key="6">
    <source>
        <dbReference type="ARBA" id="ARBA00023136"/>
    </source>
</evidence>
<keyword evidence="10" id="KW-0675">Receptor</keyword>
<dbReference type="STRING" id="454006.SAMN05421825_3211"/>
<name>A0A1G7TVB0_9FLAO</name>
<keyword evidence="3" id="KW-1134">Transmembrane beta strand</keyword>
<feature type="signal peptide" evidence="8">
    <location>
        <begin position="1"/>
        <end position="18"/>
    </location>
</feature>
<protein>
    <submittedName>
        <fullName evidence="10">Outer membrane receptor for ferrienterochelin and colicins</fullName>
    </submittedName>
</protein>
<dbReference type="Proteomes" id="UP000199203">
    <property type="component" value="Unassembled WGS sequence"/>
</dbReference>
<evidence type="ECO:0000256" key="3">
    <source>
        <dbReference type="ARBA" id="ARBA00022452"/>
    </source>
</evidence>
<dbReference type="InterPro" id="IPR041700">
    <property type="entry name" value="OMP_b-brl_3"/>
</dbReference>
<evidence type="ECO:0000256" key="2">
    <source>
        <dbReference type="ARBA" id="ARBA00022448"/>
    </source>
</evidence>
<keyword evidence="4" id="KW-0812">Transmembrane</keyword>
<keyword evidence="11" id="KW-1185">Reference proteome</keyword>
<evidence type="ECO:0000313" key="11">
    <source>
        <dbReference type="Proteomes" id="UP000199203"/>
    </source>
</evidence>
<dbReference type="InterPro" id="IPR036942">
    <property type="entry name" value="Beta-barrel_TonB_sf"/>
</dbReference>
<accession>A0A1G7TVB0</accession>
<dbReference type="PANTHER" id="PTHR30069:SF29">
    <property type="entry name" value="HEMOGLOBIN AND HEMOGLOBIN-HAPTOGLOBIN-BINDING PROTEIN 1-RELATED"/>
    <property type="match status" value="1"/>
</dbReference>
<dbReference type="InterPro" id="IPR037066">
    <property type="entry name" value="Plug_dom_sf"/>
</dbReference>
<gene>
    <name evidence="10" type="ORF">SAMN05421825_3211</name>
</gene>
<dbReference type="Gene3D" id="2.170.130.10">
    <property type="entry name" value="TonB-dependent receptor, plug domain"/>
    <property type="match status" value="1"/>
</dbReference>
<evidence type="ECO:0000256" key="4">
    <source>
        <dbReference type="ARBA" id="ARBA00022692"/>
    </source>
</evidence>
<keyword evidence="5 8" id="KW-0732">Signal</keyword>
<evidence type="ECO:0000256" key="1">
    <source>
        <dbReference type="ARBA" id="ARBA00004571"/>
    </source>
</evidence>
<sequence length="780" mass="88520">MLKTTSSVLLLMPLFALSQSINGTVKRSKNTISYVEIVARKNQYKQSTISDEKGYFNLRLAENGIYTIECIYEGKTLYQAEIKVDGNIDHDLLITNGNERQIEGVTVTARKKLIERKADRLIFNLSNSVASQGMDGIQALDATPQIKVDENAGITMVGKSGVSVMVNERMLNLSGFELINYLKSLRSENIEKIEVITAPPAKYEAQGNSGLINIVLKKNQNLGWNGSLTTSLFQTTYTGNSNSATVNYQNEKLRSSLKLRQYDSQKHSYENYRIIGSDGLHSSDDRRDFWKGTGLNFSSDYEMNSNSSVGFVFDYGSGRSGMDITNTSDYFQGQNYTNTLLTYAEHRNDNKQTTASAYYDVKFGKRSNKLSVTGNYFSNTPGSNIDFTTKDNSANSYVVRTPSELDYKIYSGQADLTLPFEFAKTEAGVKITNFDNNSDLQYKNLIGQDYVTDPLKSDLFNYNEKNYAAYVGMERQLGEKWTVKAGLRYEYSTIRGNSVSSGQSSENSYGKFFPTAYLTYKANDNNTFNLNYSKRINRPGFRALNPFRWYTNINSYYSGNPALNPSVNHNFELSYLYKGKFSVSTYFQRELNAFAQLVILEGENKTSNFYNFFNKNSTGISLNYSDTFFNFWEANYSADLSYMKTQVFATDAASRKGNSTSFEVRNNFSLTKDKSVQLLMNYWLRLPSSIGNTYSYFVGNFTTGLKLSLMNKNLLMNVYVSDVFRQARSHGEIYYVDSTHYFDNYYDGRNLSVSLTYNFGNRKVKTGGRQVTFDEKSRAN</sequence>
<dbReference type="Pfam" id="PF14905">
    <property type="entry name" value="OMP_b-brl_3"/>
    <property type="match status" value="1"/>
</dbReference>
<evidence type="ECO:0000256" key="5">
    <source>
        <dbReference type="ARBA" id="ARBA00022729"/>
    </source>
</evidence>
<keyword evidence="2" id="KW-0813">Transport</keyword>
<evidence type="ECO:0000256" key="7">
    <source>
        <dbReference type="ARBA" id="ARBA00023237"/>
    </source>
</evidence>
<feature type="domain" description="Outer membrane protein beta-barrel" evidence="9">
    <location>
        <begin position="362"/>
        <end position="757"/>
    </location>
</feature>
<dbReference type="GO" id="GO:0015344">
    <property type="term" value="F:siderophore uptake transmembrane transporter activity"/>
    <property type="evidence" value="ECO:0007669"/>
    <property type="project" value="TreeGrafter"/>
</dbReference>
<organism evidence="10 11">
    <name type="scientific">Epilithonimonas hungarica</name>
    <dbReference type="NCBI Taxonomy" id="454006"/>
    <lineage>
        <taxon>Bacteria</taxon>
        <taxon>Pseudomonadati</taxon>
        <taxon>Bacteroidota</taxon>
        <taxon>Flavobacteriia</taxon>
        <taxon>Flavobacteriales</taxon>
        <taxon>Weeksellaceae</taxon>
        <taxon>Chryseobacterium group</taxon>
        <taxon>Epilithonimonas</taxon>
    </lineage>
</organism>
<dbReference type="SUPFAM" id="SSF49478">
    <property type="entry name" value="Cna protein B-type domain"/>
    <property type="match status" value="1"/>
</dbReference>
<dbReference type="GO" id="GO:0009279">
    <property type="term" value="C:cell outer membrane"/>
    <property type="evidence" value="ECO:0007669"/>
    <property type="project" value="UniProtKB-SubCell"/>
</dbReference>
<evidence type="ECO:0000259" key="9">
    <source>
        <dbReference type="Pfam" id="PF14905"/>
    </source>
</evidence>
<comment type="subcellular location">
    <subcellularLocation>
        <location evidence="1">Cell outer membrane</location>
        <topology evidence="1">Multi-pass membrane protein</topology>
    </subcellularLocation>
</comment>
<dbReference type="InterPro" id="IPR039426">
    <property type="entry name" value="TonB-dep_rcpt-like"/>
</dbReference>
<dbReference type="PANTHER" id="PTHR30069">
    <property type="entry name" value="TONB-DEPENDENT OUTER MEMBRANE RECEPTOR"/>
    <property type="match status" value="1"/>
</dbReference>
<evidence type="ECO:0000256" key="8">
    <source>
        <dbReference type="SAM" id="SignalP"/>
    </source>
</evidence>
<dbReference type="GO" id="GO:0044718">
    <property type="term" value="P:siderophore transmembrane transport"/>
    <property type="evidence" value="ECO:0007669"/>
    <property type="project" value="TreeGrafter"/>
</dbReference>
<feature type="chain" id="PRO_5011478072" evidence="8">
    <location>
        <begin position="19"/>
        <end position="780"/>
    </location>
</feature>
<proteinExistence type="predicted"/>
<keyword evidence="6" id="KW-0472">Membrane</keyword>